<organism evidence="2 3">
    <name type="scientific">Candidatus Roizmanbacteria bacterium RIFCSPHIGHO2_01_FULL_39_24</name>
    <dbReference type="NCBI Taxonomy" id="1802032"/>
    <lineage>
        <taxon>Bacteria</taxon>
        <taxon>Candidatus Roizmaniibacteriota</taxon>
    </lineage>
</organism>
<reference evidence="2 3" key="1">
    <citation type="journal article" date="2016" name="Nat. Commun.">
        <title>Thousands of microbial genomes shed light on interconnected biogeochemical processes in an aquifer system.</title>
        <authorList>
            <person name="Anantharaman K."/>
            <person name="Brown C.T."/>
            <person name="Hug L.A."/>
            <person name="Sharon I."/>
            <person name="Castelle C.J."/>
            <person name="Probst A.J."/>
            <person name="Thomas B.C."/>
            <person name="Singh A."/>
            <person name="Wilkins M.J."/>
            <person name="Karaoz U."/>
            <person name="Brodie E.L."/>
            <person name="Williams K.H."/>
            <person name="Hubbard S.S."/>
            <person name="Banfield J.F."/>
        </authorList>
    </citation>
    <scope>NUCLEOTIDE SEQUENCE [LARGE SCALE GENOMIC DNA]</scope>
</reference>
<keyword evidence="1" id="KW-0812">Transmembrane</keyword>
<evidence type="ECO:0000313" key="3">
    <source>
        <dbReference type="Proteomes" id="UP000176850"/>
    </source>
</evidence>
<proteinExistence type="predicted"/>
<gene>
    <name evidence="2" type="ORF">A2799_00445</name>
</gene>
<evidence type="ECO:0000313" key="2">
    <source>
        <dbReference type="EMBL" id="OGK19284.1"/>
    </source>
</evidence>
<protein>
    <submittedName>
        <fullName evidence="2">Uncharacterized protein</fullName>
    </submittedName>
</protein>
<dbReference type="EMBL" id="MFZH01000013">
    <property type="protein sequence ID" value="OGK19284.1"/>
    <property type="molecule type" value="Genomic_DNA"/>
</dbReference>
<feature type="transmembrane region" description="Helical" evidence="1">
    <location>
        <begin position="6"/>
        <end position="26"/>
    </location>
</feature>
<name>A0A1F7GKC0_9BACT</name>
<comment type="caution">
    <text evidence="2">The sequence shown here is derived from an EMBL/GenBank/DDBJ whole genome shotgun (WGS) entry which is preliminary data.</text>
</comment>
<keyword evidence="1" id="KW-1133">Transmembrane helix</keyword>
<dbReference type="AlphaFoldDB" id="A0A1F7GKC0"/>
<evidence type="ECO:0000256" key="1">
    <source>
        <dbReference type="SAM" id="Phobius"/>
    </source>
</evidence>
<dbReference type="Proteomes" id="UP000176850">
    <property type="component" value="Unassembled WGS sequence"/>
</dbReference>
<keyword evidence="1" id="KW-0472">Membrane</keyword>
<accession>A0A1F7GKC0</accession>
<sequence>MTEKNKQMVVIGGIIAVIIVGGLFLVTGMNKNTNKTEEESGLPAGEVIPTVDSSVQVDLTTNAKKTEVVLSVEGMPKGTKTIEYELSYNTERDVPQGTTATPTNVEGKSSFQKKITLGTCSSGTCVYHKVVGPIKLNLIFAGSYGKRMFEKEFDL</sequence>